<dbReference type="InterPro" id="IPR001375">
    <property type="entry name" value="Peptidase_S9_cat"/>
</dbReference>
<organism evidence="3 4">
    <name type="scientific">Dyella psychrodurans</name>
    <dbReference type="NCBI Taxonomy" id="1927960"/>
    <lineage>
        <taxon>Bacteria</taxon>
        <taxon>Pseudomonadati</taxon>
        <taxon>Pseudomonadota</taxon>
        <taxon>Gammaproteobacteria</taxon>
        <taxon>Lysobacterales</taxon>
        <taxon>Rhodanobacteraceae</taxon>
        <taxon>Dyella</taxon>
    </lineage>
</organism>
<name>A0A370X2J7_9GAMM</name>
<dbReference type="Gene3D" id="3.40.50.1820">
    <property type="entry name" value="alpha/beta hydrolase"/>
    <property type="match status" value="1"/>
</dbReference>
<keyword evidence="4" id="KW-1185">Reference proteome</keyword>
<evidence type="ECO:0000313" key="4">
    <source>
        <dbReference type="Proteomes" id="UP000255334"/>
    </source>
</evidence>
<dbReference type="Pfam" id="PF00326">
    <property type="entry name" value="Peptidase_S9"/>
    <property type="match status" value="1"/>
</dbReference>
<dbReference type="GO" id="GO:0006508">
    <property type="term" value="P:proteolysis"/>
    <property type="evidence" value="ECO:0007669"/>
    <property type="project" value="InterPro"/>
</dbReference>
<dbReference type="PANTHER" id="PTHR42776">
    <property type="entry name" value="SERINE PEPTIDASE S9 FAMILY MEMBER"/>
    <property type="match status" value="1"/>
</dbReference>
<dbReference type="SUPFAM" id="SSF53474">
    <property type="entry name" value="alpha/beta-Hydrolases"/>
    <property type="match status" value="1"/>
</dbReference>
<protein>
    <submittedName>
        <fullName evidence="3">S9 family peptidase</fullName>
    </submittedName>
</protein>
<dbReference type="PANTHER" id="PTHR42776:SF27">
    <property type="entry name" value="DIPEPTIDYL PEPTIDASE FAMILY MEMBER 6"/>
    <property type="match status" value="1"/>
</dbReference>
<dbReference type="GO" id="GO:0004252">
    <property type="term" value="F:serine-type endopeptidase activity"/>
    <property type="evidence" value="ECO:0007669"/>
    <property type="project" value="TreeGrafter"/>
</dbReference>
<comment type="caution">
    <text evidence="3">The sequence shown here is derived from an EMBL/GenBank/DDBJ whole genome shotgun (WGS) entry which is preliminary data.</text>
</comment>
<dbReference type="AlphaFoldDB" id="A0A370X2J7"/>
<reference evidence="3 4" key="1">
    <citation type="submission" date="2018-07" db="EMBL/GenBank/DDBJ databases">
        <title>Dyella monticola sp. nov. and Dyella psychrodurans sp. nov. isolated from monsoon evergreen broad-leaved forest soil of Dinghu Mountain, China.</title>
        <authorList>
            <person name="Gao Z."/>
            <person name="Qiu L."/>
        </authorList>
    </citation>
    <scope>NUCLEOTIDE SEQUENCE [LARGE SCALE GENOMIC DNA]</scope>
    <source>
        <strain evidence="3 4">4MSK11</strain>
    </source>
</reference>
<proteinExistence type="predicted"/>
<accession>A0A370X2J7</accession>
<dbReference type="EMBL" id="QRBF01000005">
    <property type="protein sequence ID" value="RDS82644.1"/>
    <property type="molecule type" value="Genomic_DNA"/>
</dbReference>
<feature type="domain" description="Peptidase S9 prolyl oligopeptidase catalytic" evidence="2">
    <location>
        <begin position="474"/>
        <end position="684"/>
    </location>
</feature>
<dbReference type="Proteomes" id="UP000255334">
    <property type="component" value="Unassembled WGS sequence"/>
</dbReference>
<gene>
    <name evidence="3" type="ORF">DWU99_14735</name>
</gene>
<keyword evidence="1" id="KW-0378">Hydrolase</keyword>
<evidence type="ECO:0000256" key="1">
    <source>
        <dbReference type="ARBA" id="ARBA00022801"/>
    </source>
</evidence>
<evidence type="ECO:0000259" key="2">
    <source>
        <dbReference type="Pfam" id="PF00326"/>
    </source>
</evidence>
<dbReference type="SUPFAM" id="SSF82171">
    <property type="entry name" value="DPP6 N-terminal domain-like"/>
    <property type="match status" value="1"/>
</dbReference>
<evidence type="ECO:0000313" key="3">
    <source>
        <dbReference type="EMBL" id="RDS82644.1"/>
    </source>
</evidence>
<dbReference type="InterPro" id="IPR029058">
    <property type="entry name" value="AB_hydrolase_fold"/>
</dbReference>
<sequence>MFNRRVRIVALPQIVMLIWMDKRKWGFLQALMMCLLYGQAVPAFDTPPALPAHVSLPISNFMRQPDFSEVTLSPDGSYIGALIPEPGNPYGNLIAILDAKTAKVVHLLHSGRFSLIQDYFWVSNRRVVMTIATQQGILDTPILTGELYAINIDGNAQIDLFGYRAGHMQTGTMINTVVRRYAFAAPILWRPVSENHILIAVNDFTADPAGSFTSAEILDVRDGRTVAVGGSPVRNAALLADHAGQVRAAYANHNFTGLLLWTRPSTQAPWTMVNDSAKSGIQIVPMGFNRDNSKLYVRVTQGDRPDAIELMDMTTNTFSLIYQGKFADPGQLLETADGLDYYAVVTEDGKRSLFYFDENSEEAQLSKALAANFPGQLAYFSSFTRDGRHAIVKVSSDRDPGDYYAFDLDTHNARYLLSAMPWIDPRQMRPVQPMALKARDGLVLHGFLTLPVGDKPYPLIVLPHGGPHGIADVWVFDREVQLFANRGYAVLQVNYRGSGGYGSYFQILGYRQWGLSMQDDVTDATRWAIDQGYADARRICIYGASYGGYAALEGAVREPDLYKCAVGYSGVYDLRVQLDRSDTQATDLGNAYLRLVLGDDRDDLWRRSPLSGVSRIKANILLIHGGDDLRAPFKNFKEFTKALDQNGTHYETLVEPREGHDFFLPEHRQEAYQKIIDFLDRNIGPSAATSP</sequence>